<dbReference type="NCBIfam" id="TIGR01640">
    <property type="entry name" value="F_box_assoc_1"/>
    <property type="match status" value="1"/>
</dbReference>
<dbReference type="Pfam" id="PF08268">
    <property type="entry name" value="FBA_3"/>
    <property type="match status" value="1"/>
</dbReference>
<dbReference type="InterPro" id="IPR011043">
    <property type="entry name" value="Gal_Oxase/kelch_b-propeller"/>
</dbReference>
<dbReference type="EnsemblPlants" id="TraesCS3D02G379700.1">
    <property type="protein sequence ID" value="TraesCS3D02G379700.1"/>
    <property type="gene ID" value="TraesCS3D02G379700"/>
</dbReference>
<dbReference type="InterPro" id="IPR013187">
    <property type="entry name" value="F-box-assoc_dom_typ3"/>
</dbReference>
<evidence type="ECO:0000259" key="2">
    <source>
        <dbReference type="Pfam" id="PF08268"/>
    </source>
</evidence>
<dbReference type="SUPFAM" id="SSF50965">
    <property type="entry name" value="Galactose oxidase, central domain"/>
    <property type="match status" value="1"/>
</dbReference>
<name>A0A3B6H2N1_WHEAT</name>
<evidence type="ECO:0000313" key="4">
    <source>
        <dbReference type="Proteomes" id="UP000019116"/>
    </source>
</evidence>
<feature type="domain" description="F-box associated beta-propeller type 3" evidence="2">
    <location>
        <begin position="173"/>
        <end position="351"/>
    </location>
</feature>
<dbReference type="SUPFAM" id="SSF81383">
    <property type="entry name" value="F-box domain"/>
    <property type="match status" value="1"/>
</dbReference>
<reference evidence="3" key="1">
    <citation type="submission" date="2018-08" db="EMBL/GenBank/DDBJ databases">
        <authorList>
            <person name="Rossello M."/>
        </authorList>
    </citation>
    <scope>NUCLEOTIDE SEQUENCE [LARGE SCALE GENOMIC DNA]</scope>
    <source>
        <strain evidence="3">cv. Chinese Spring</strain>
    </source>
</reference>
<dbReference type="Gramene" id="TraesWEE_scaffold_074586_01G000100.1">
    <property type="protein sequence ID" value="TraesWEE_scaffold_074586_01G000100.1"/>
    <property type="gene ID" value="TraesWEE_scaffold_074586_01G000100"/>
</dbReference>
<protein>
    <submittedName>
        <fullName evidence="3">Uncharacterized protein</fullName>
    </submittedName>
</protein>
<accession>A0A3B6H2N1</accession>
<reference evidence="3" key="2">
    <citation type="submission" date="2018-10" db="UniProtKB">
        <authorList>
            <consortium name="EnsemblPlants"/>
        </authorList>
    </citation>
    <scope>IDENTIFICATION</scope>
</reference>
<sequence length="433" mass="47639">MELSRKTKVGRRPCVRVYDHCAAGTRSLQARLMPLAEFVSERWYDRHYFRCGGRPCVVVAGAAARSLLREGRGRRSGMDGEMGEDLLAEILVRLPHKSLARFQCVSTTWRGLIAADYLRRRLPLITSGVLFHDGPRDGGGGRRAYTYARAAASPSSGEDGGGVAEADDMSFFPCHATSSIIDGCNGLLLYYASCPAAFHVVNPTTRRWAALPEPRRKTLLSVLSFDPCASPHYKVVCFTGWLPRGASVEVFDSETGAWGEHELDFGLDTDAMSATMHCFAGAVHVLAYSGHVVRIDLATMRCTVTALPAPVSYRARAGHCRGRLRYASSDGSRLTLWELVDAGKSEWVAKHELGVGDLVSGGSCHPATATFVFMAFHPEREVVYLWTPSKLIAFNMEQRRVEEECVFGSGKEDAQLIQIWLFPFSRHLASCLA</sequence>
<dbReference type="InterPro" id="IPR017451">
    <property type="entry name" value="F-box-assoc_interact_dom"/>
</dbReference>
<dbReference type="Gramene" id="TraesCAD_scaffold_058378_01G000100.1">
    <property type="protein sequence ID" value="TraesCAD_scaffold_058378_01G000100.1"/>
    <property type="gene ID" value="TraesCAD_scaffold_058378_01G000100"/>
</dbReference>
<proteinExistence type="predicted"/>
<dbReference type="InterPro" id="IPR055290">
    <property type="entry name" value="At3g26010-like"/>
</dbReference>
<dbReference type="PANTHER" id="PTHR35546:SF123">
    <property type="entry name" value="OS01G0876300 PROTEIN"/>
    <property type="match status" value="1"/>
</dbReference>
<dbReference type="Gramene" id="TraesROB_scaffold_073701_01G000100.1">
    <property type="protein sequence ID" value="TraesROB_scaffold_073701_01G000100.1"/>
    <property type="gene ID" value="TraesROB_scaffold_073701_01G000100"/>
</dbReference>
<evidence type="ECO:0000313" key="3">
    <source>
        <dbReference type="EnsemblPlants" id="TraesCS3D02G379700.1"/>
    </source>
</evidence>
<dbReference type="Gene3D" id="1.20.1280.50">
    <property type="match status" value="1"/>
</dbReference>
<dbReference type="InterPro" id="IPR001810">
    <property type="entry name" value="F-box_dom"/>
</dbReference>
<dbReference type="SMR" id="A0A3B6H2N1"/>
<dbReference type="OMA" id="LATMRCT"/>
<keyword evidence="4" id="KW-1185">Reference proteome</keyword>
<dbReference type="STRING" id="4565.A0A3B6H2N1"/>
<dbReference type="Gramene" id="TraesCS3D02G379700.1">
    <property type="protein sequence ID" value="TraesCS3D02G379700.1"/>
    <property type="gene ID" value="TraesCS3D02G379700"/>
</dbReference>
<dbReference type="Proteomes" id="UP000019116">
    <property type="component" value="Chromosome 3D"/>
</dbReference>
<dbReference type="PANTHER" id="PTHR35546">
    <property type="entry name" value="F-BOX PROTEIN INTERACTION DOMAIN PROTEIN-RELATED"/>
    <property type="match status" value="1"/>
</dbReference>
<dbReference type="AlphaFoldDB" id="A0A3B6H2N1"/>
<organism evidence="3">
    <name type="scientific">Triticum aestivum</name>
    <name type="common">Wheat</name>
    <dbReference type="NCBI Taxonomy" id="4565"/>
    <lineage>
        <taxon>Eukaryota</taxon>
        <taxon>Viridiplantae</taxon>
        <taxon>Streptophyta</taxon>
        <taxon>Embryophyta</taxon>
        <taxon>Tracheophyta</taxon>
        <taxon>Spermatophyta</taxon>
        <taxon>Magnoliopsida</taxon>
        <taxon>Liliopsida</taxon>
        <taxon>Poales</taxon>
        <taxon>Poaceae</taxon>
        <taxon>BOP clade</taxon>
        <taxon>Pooideae</taxon>
        <taxon>Triticodae</taxon>
        <taxon>Triticeae</taxon>
        <taxon>Triticinae</taxon>
        <taxon>Triticum</taxon>
    </lineage>
</organism>
<dbReference type="Gramene" id="TraesPARA_EIv1.0_1141560.1">
    <property type="protein sequence ID" value="TraesPARA_EIv1.0_1141560.1.CDS"/>
    <property type="gene ID" value="TraesPARA_EIv1.0_1141560"/>
</dbReference>
<dbReference type="OrthoDB" id="626202at2759"/>
<evidence type="ECO:0000259" key="1">
    <source>
        <dbReference type="Pfam" id="PF00646"/>
    </source>
</evidence>
<dbReference type="Gramene" id="TraesCS3D03G0837500.1">
    <property type="protein sequence ID" value="TraesCS3D03G0837500.1.CDS"/>
    <property type="gene ID" value="TraesCS3D03G0837500"/>
</dbReference>
<feature type="domain" description="F-box" evidence="1">
    <location>
        <begin position="84"/>
        <end position="118"/>
    </location>
</feature>
<dbReference type="Pfam" id="PF00646">
    <property type="entry name" value="F-box"/>
    <property type="match status" value="1"/>
</dbReference>
<dbReference type="InterPro" id="IPR036047">
    <property type="entry name" value="F-box-like_dom_sf"/>
</dbReference>